<evidence type="ECO:0000256" key="1">
    <source>
        <dbReference type="SAM" id="MobiDB-lite"/>
    </source>
</evidence>
<organism evidence="2 3">
    <name type="scientific">Pleurodeles waltl</name>
    <name type="common">Iberian ribbed newt</name>
    <dbReference type="NCBI Taxonomy" id="8319"/>
    <lineage>
        <taxon>Eukaryota</taxon>
        <taxon>Metazoa</taxon>
        <taxon>Chordata</taxon>
        <taxon>Craniata</taxon>
        <taxon>Vertebrata</taxon>
        <taxon>Euteleostomi</taxon>
        <taxon>Amphibia</taxon>
        <taxon>Batrachia</taxon>
        <taxon>Caudata</taxon>
        <taxon>Salamandroidea</taxon>
        <taxon>Salamandridae</taxon>
        <taxon>Pleurodelinae</taxon>
        <taxon>Pleurodeles</taxon>
    </lineage>
</organism>
<protein>
    <submittedName>
        <fullName evidence="2">Uncharacterized protein</fullName>
    </submittedName>
</protein>
<name>A0AAV7PCV5_PLEWA</name>
<evidence type="ECO:0000313" key="3">
    <source>
        <dbReference type="Proteomes" id="UP001066276"/>
    </source>
</evidence>
<evidence type="ECO:0000313" key="2">
    <source>
        <dbReference type="EMBL" id="KAJ1123538.1"/>
    </source>
</evidence>
<feature type="region of interest" description="Disordered" evidence="1">
    <location>
        <begin position="1"/>
        <end position="29"/>
    </location>
</feature>
<dbReference type="Proteomes" id="UP001066276">
    <property type="component" value="Chromosome 7"/>
</dbReference>
<sequence length="94" mass="9925">MAGTAARPGETEAPNLSRKRPSCADESGLGIAGSCRVRRQEEGAALAARSRPCLVRSPPASGLARGRRGRRAWPKRTTRQILLGAPARVNLVPA</sequence>
<comment type="caution">
    <text evidence="2">The sequence shown here is derived from an EMBL/GenBank/DDBJ whole genome shotgun (WGS) entry which is preliminary data.</text>
</comment>
<dbReference type="EMBL" id="JANPWB010000011">
    <property type="protein sequence ID" value="KAJ1123538.1"/>
    <property type="molecule type" value="Genomic_DNA"/>
</dbReference>
<gene>
    <name evidence="2" type="ORF">NDU88_002007</name>
</gene>
<proteinExistence type="predicted"/>
<reference evidence="2" key="1">
    <citation type="journal article" date="2022" name="bioRxiv">
        <title>Sequencing and chromosome-scale assembly of the giantPleurodeles waltlgenome.</title>
        <authorList>
            <person name="Brown T."/>
            <person name="Elewa A."/>
            <person name="Iarovenko S."/>
            <person name="Subramanian E."/>
            <person name="Araus A.J."/>
            <person name="Petzold A."/>
            <person name="Susuki M."/>
            <person name="Suzuki K.-i.T."/>
            <person name="Hayashi T."/>
            <person name="Toyoda A."/>
            <person name="Oliveira C."/>
            <person name="Osipova E."/>
            <person name="Leigh N.D."/>
            <person name="Simon A."/>
            <person name="Yun M.H."/>
        </authorList>
    </citation>
    <scope>NUCLEOTIDE SEQUENCE</scope>
    <source>
        <strain evidence="2">20211129_DDA</strain>
        <tissue evidence="2">Liver</tissue>
    </source>
</reference>
<accession>A0AAV7PCV5</accession>
<dbReference type="AlphaFoldDB" id="A0AAV7PCV5"/>
<keyword evidence="3" id="KW-1185">Reference proteome</keyword>